<dbReference type="SUPFAM" id="SSF51735">
    <property type="entry name" value="NAD(P)-binding Rossmann-fold domains"/>
    <property type="match status" value="1"/>
</dbReference>
<accession>A0A7M7KFC8</accession>
<dbReference type="InterPro" id="IPR036291">
    <property type="entry name" value="NAD(P)-bd_dom_sf"/>
</dbReference>
<keyword evidence="15" id="KW-1185">Reference proteome</keyword>
<evidence type="ECO:0000256" key="6">
    <source>
        <dbReference type="ARBA" id="ARBA00023002"/>
    </source>
</evidence>
<dbReference type="PRINTS" id="PR00081">
    <property type="entry name" value="GDHRDH"/>
</dbReference>
<dbReference type="AlphaFoldDB" id="A0A7M7KFC8"/>
<evidence type="ECO:0000256" key="11">
    <source>
        <dbReference type="ARBA" id="ARBA00082544"/>
    </source>
</evidence>
<keyword evidence="5 13" id="KW-1133">Transmembrane helix</keyword>
<keyword evidence="6" id="KW-0560">Oxidoreductase</keyword>
<dbReference type="FunCoup" id="A0A7M7KFC8">
    <property type="interactions" value="2"/>
</dbReference>
<dbReference type="InterPro" id="IPR002347">
    <property type="entry name" value="SDR_fam"/>
</dbReference>
<evidence type="ECO:0000256" key="4">
    <source>
        <dbReference type="ARBA" id="ARBA00022857"/>
    </source>
</evidence>
<dbReference type="PANTHER" id="PTHR24322">
    <property type="entry name" value="PKSB"/>
    <property type="match status" value="1"/>
</dbReference>
<dbReference type="CDD" id="cd05339">
    <property type="entry name" value="17beta-HSDXI-like_SDR_c"/>
    <property type="match status" value="1"/>
</dbReference>
<comment type="function">
    <text evidence="9">Catalyzes the reduction of all-trans-retinal to all-trans-retinol in the presence of NADPH.</text>
</comment>
<dbReference type="Gene3D" id="3.40.50.720">
    <property type="entry name" value="NAD(P)-binding Rossmann-like Domain"/>
    <property type="match status" value="1"/>
</dbReference>
<dbReference type="OMA" id="REYLNCR"/>
<evidence type="ECO:0000256" key="1">
    <source>
        <dbReference type="ARBA" id="ARBA00004141"/>
    </source>
</evidence>
<dbReference type="EnsemblMetazoa" id="XM_022806949">
    <property type="protein sequence ID" value="XP_022662684"/>
    <property type="gene ID" value="LOC111250940"/>
</dbReference>
<feature type="transmembrane region" description="Helical" evidence="13">
    <location>
        <begin position="6"/>
        <end position="33"/>
    </location>
</feature>
<protein>
    <recommendedName>
        <fullName evidence="10">Short-chain dehydrogenase/reductase 3</fullName>
    </recommendedName>
    <alternativeName>
        <fullName evidence="11">Retinal short-chain dehydrogenase/reductase 1</fullName>
    </alternativeName>
</protein>
<evidence type="ECO:0000256" key="2">
    <source>
        <dbReference type="ARBA" id="ARBA00006484"/>
    </source>
</evidence>
<organism evidence="14 15">
    <name type="scientific">Varroa destructor</name>
    <name type="common">Honeybee mite</name>
    <dbReference type="NCBI Taxonomy" id="109461"/>
    <lineage>
        <taxon>Eukaryota</taxon>
        <taxon>Metazoa</taxon>
        <taxon>Ecdysozoa</taxon>
        <taxon>Arthropoda</taxon>
        <taxon>Chelicerata</taxon>
        <taxon>Arachnida</taxon>
        <taxon>Acari</taxon>
        <taxon>Parasitiformes</taxon>
        <taxon>Mesostigmata</taxon>
        <taxon>Gamasina</taxon>
        <taxon>Dermanyssoidea</taxon>
        <taxon>Varroidae</taxon>
        <taxon>Varroa</taxon>
    </lineage>
</organism>
<dbReference type="KEGG" id="vde:111250940"/>
<dbReference type="FunFam" id="3.40.50.720:FF:000131">
    <property type="entry name" value="Short-chain dehydrogenase/reductase 3"/>
    <property type="match status" value="1"/>
</dbReference>
<evidence type="ECO:0000256" key="5">
    <source>
        <dbReference type="ARBA" id="ARBA00022989"/>
    </source>
</evidence>
<comment type="similarity">
    <text evidence="2 12">Belongs to the short-chain dehydrogenases/reductases (SDR) family.</text>
</comment>
<evidence type="ECO:0000313" key="15">
    <source>
        <dbReference type="Proteomes" id="UP000594260"/>
    </source>
</evidence>
<reference evidence="14" key="1">
    <citation type="submission" date="2021-01" db="UniProtKB">
        <authorList>
            <consortium name="EnsemblMetazoa"/>
        </authorList>
    </citation>
    <scope>IDENTIFICATION</scope>
</reference>
<evidence type="ECO:0000313" key="14">
    <source>
        <dbReference type="EnsemblMetazoa" id="XP_022662684"/>
    </source>
</evidence>
<dbReference type="GO" id="GO:0052650">
    <property type="term" value="F:all-trans-retinol dehydrogenase (NADP+) activity"/>
    <property type="evidence" value="ECO:0007669"/>
    <property type="project" value="UniProtKB-ARBA"/>
</dbReference>
<evidence type="ECO:0000256" key="13">
    <source>
        <dbReference type="SAM" id="Phobius"/>
    </source>
</evidence>
<dbReference type="GeneID" id="111250940"/>
<evidence type="ECO:0000256" key="9">
    <source>
        <dbReference type="ARBA" id="ARBA00059620"/>
    </source>
</evidence>
<dbReference type="RefSeq" id="XP_022662681.1">
    <property type="nucleotide sequence ID" value="XM_022806946.1"/>
</dbReference>
<dbReference type="OrthoDB" id="5840532at2759"/>
<keyword evidence="4" id="KW-0521">NADP</keyword>
<dbReference type="Proteomes" id="UP000594260">
    <property type="component" value="Unplaced"/>
</dbReference>
<dbReference type="RefSeq" id="XP_022662684.1">
    <property type="nucleotide sequence ID" value="XM_022806949.1"/>
</dbReference>
<proteinExistence type="inferred from homology"/>
<dbReference type="GO" id="GO:0016020">
    <property type="term" value="C:membrane"/>
    <property type="evidence" value="ECO:0007669"/>
    <property type="project" value="UniProtKB-SubCell"/>
</dbReference>
<dbReference type="Pfam" id="PF00106">
    <property type="entry name" value="adh_short"/>
    <property type="match status" value="1"/>
</dbReference>
<evidence type="ECO:0000256" key="7">
    <source>
        <dbReference type="ARBA" id="ARBA00023098"/>
    </source>
</evidence>
<evidence type="ECO:0000256" key="8">
    <source>
        <dbReference type="ARBA" id="ARBA00023136"/>
    </source>
</evidence>
<dbReference type="PANTHER" id="PTHR24322:SF736">
    <property type="entry name" value="RETINOL DEHYDROGENASE 10"/>
    <property type="match status" value="1"/>
</dbReference>
<dbReference type="GO" id="GO:0005811">
    <property type="term" value="C:lipid droplet"/>
    <property type="evidence" value="ECO:0007669"/>
    <property type="project" value="TreeGrafter"/>
</dbReference>
<sequence>MAEESVAHIIADFLGVLVSIIFICLREFIFLIVPRPRKNVADKVVLLTGAGHGVGRLIAHRLGDLGARCVLIDINKDTNEAVADEVRAKGQQAWAYQCDVSNEEQIKEIHQRIRREVGPIDILINNAAIVNCQELLEIPSASIRRNFEVNILSHMWTIREFLPAMKERGEGHIVAMSSIAGVLGTAYLTDYCASKFAVRGLMTALEEELYVQGYSEKIHLTTVCPVAINTGMFQSLLTRFAWAVPILEPDNVVDKVIEAFLTNRKEIVLPSYVGYVNKLVNCLLPDRAILKLQRFLQYETGPHKEASSTDMENAAKKDL</sequence>
<dbReference type="InParanoid" id="A0A7M7KFC8"/>
<dbReference type="EnsemblMetazoa" id="XM_022806947">
    <property type="protein sequence ID" value="XP_022662682"/>
    <property type="gene ID" value="LOC111250940"/>
</dbReference>
<keyword evidence="3 13" id="KW-0812">Transmembrane</keyword>
<comment type="subcellular location">
    <subcellularLocation>
        <location evidence="1">Membrane</location>
        <topology evidence="1">Multi-pass membrane protein</topology>
    </subcellularLocation>
</comment>
<dbReference type="PRINTS" id="PR00080">
    <property type="entry name" value="SDRFAMILY"/>
</dbReference>
<evidence type="ECO:0000256" key="10">
    <source>
        <dbReference type="ARBA" id="ARBA00068717"/>
    </source>
</evidence>
<name>A0A7M7KFC8_VARDE</name>
<keyword evidence="8 13" id="KW-0472">Membrane</keyword>
<dbReference type="RefSeq" id="XP_022662682.1">
    <property type="nucleotide sequence ID" value="XM_022806947.1"/>
</dbReference>
<keyword evidence="7" id="KW-0443">Lipid metabolism</keyword>
<evidence type="ECO:0000256" key="12">
    <source>
        <dbReference type="RuleBase" id="RU000363"/>
    </source>
</evidence>
<evidence type="ECO:0000256" key="3">
    <source>
        <dbReference type="ARBA" id="ARBA00022692"/>
    </source>
</evidence>
<dbReference type="EnsemblMetazoa" id="XM_022806946">
    <property type="protein sequence ID" value="XP_022662681"/>
    <property type="gene ID" value="LOC111250940"/>
</dbReference>